<evidence type="ECO:0000259" key="3">
    <source>
        <dbReference type="Pfam" id="PF01648"/>
    </source>
</evidence>
<comment type="caution">
    <text evidence="5">The sequence shown here is derived from an EMBL/GenBank/DDBJ whole genome shotgun (WGS) entry which is preliminary data.</text>
</comment>
<keyword evidence="2 5" id="KW-0808">Transferase</keyword>
<dbReference type="PANTHER" id="PTHR12215:SF10">
    <property type="entry name" value="L-AMINOADIPATE-SEMIALDEHYDE DEHYDROGENASE-PHOSPHOPANTETHEINYL TRANSFERASE"/>
    <property type="match status" value="1"/>
</dbReference>
<dbReference type="GO" id="GO:0016740">
    <property type="term" value="F:transferase activity"/>
    <property type="evidence" value="ECO:0007669"/>
    <property type="project" value="UniProtKB-KW"/>
</dbReference>
<dbReference type="Pfam" id="PF01648">
    <property type="entry name" value="ACPS"/>
    <property type="match status" value="1"/>
</dbReference>
<comment type="similarity">
    <text evidence="1">Belongs to the P-Pant transferase superfamily. Gsp/Sfp/HetI/AcpT family.</text>
</comment>
<keyword evidence="6" id="KW-1185">Reference proteome</keyword>
<dbReference type="RefSeq" id="WP_377389900.1">
    <property type="nucleotide sequence ID" value="NZ_JBHSAN010000019.1"/>
</dbReference>
<gene>
    <name evidence="5" type="ORF">ACFS2C_22790</name>
</gene>
<proteinExistence type="inferred from homology"/>
<feature type="domain" description="4'-phosphopantetheinyl transferase" evidence="3">
    <location>
        <begin position="108"/>
        <end position="212"/>
    </location>
</feature>
<evidence type="ECO:0000259" key="4">
    <source>
        <dbReference type="Pfam" id="PF22624"/>
    </source>
</evidence>
<dbReference type="InterPro" id="IPR037143">
    <property type="entry name" value="4-PPantetheinyl_Trfase_dom_sf"/>
</dbReference>
<sequence length="236" mass="25602">MIECAVWWATPVADPGEYLPLLTDAERERHAAYRREDDRRRFVTGRVLARTLAAEHLGADPADIVFDATCEDCGKQHGPPRIPGAALKLSISHAGERVGIALADGVDLGLDVESTGRRADDSMLEYALNPAERAALEGLSAAERSEAFFRYWTGKEALMKATGRGLRIPLRSLTLSAPDERPRLAASEDPALTPERTRLAELDPGEGYHAAVAVLTADEVHLTQRWWGAAPAATGQ</sequence>
<protein>
    <submittedName>
        <fullName evidence="5">4'-phosphopantetheinyl transferase family protein</fullName>
    </submittedName>
</protein>
<feature type="domain" description="4'-phosphopantetheinyl transferase N-terminal" evidence="4">
    <location>
        <begin position="19"/>
        <end position="101"/>
    </location>
</feature>
<dbReference type="Pfam" id="PF22624">
    <property type="entry name" value="AASDHPPT_N"/>
    <property type="match status" value="1"/>
</dbReference>
<evidence type="ECO:0000313" key="6">
    <source>
        <dbReference type="Proteomes" id="UP001597478"/>
    </source>
</evidence>
<name>A0ABW5WFG7_9PSEU</name>
<evidence type="ECO:0000256" key="2">
    <source>
        <dbReference type="ARBA" id="ARBA00022679"/>
    </source>
</evidence>
<dbReference type="InterPro" id="IPR055066">
    <property type="entry name" value="AASDHPPT_N"/>
</dbReference>
<evidence type="ECO:0000313" key="5">
    <source>
        <dbReference type="EMBL" id="MFD2802219.1"/>
    </source>
</evidence>
<dbReference type="EMBL" id="JBHUOF010000042">
    <property type="protein sequence ID" value="MFD2802219.1"/>
    <property type="molecule type" value="Genomic_DNA"/>
</dbReference>
<dbReference type="Gene3D" id="3.90.470.20">
    <property type="entry name" value="4'-phosphopantetheinyl transferase domain"/>
    <property type="match status" value="2"/>
</dbReference>
<dbReference type="InterPro" id="IPR050559">
    <property type="entry name" value="P-Pant_transferase_sf"/>
</dbReference>
<organism evidence="5 6">
    <name type="scientific">Prauserella oleivorans</name>
    <dbReference type="NCBI Taxonomy" id="1478153"/>
    <lineage>
        <taxon>Bacteria</taxon>
        <taxon>Bacillati</taxon>
        <taxon>Actinomycetota</taxon>
        <taxon>Actinomycetes</taxon>
        <taxon>Pseudonocardiales</taxon>
        <taxon>Pseudonocardiaceae</taxon>
        <taxon>Prauserella</taxon>
    </lineage>
</organism>
<dbReference type="PANTHER" id="PTHR12215">
    <property type="entry name" value="PHOSPHOPANTETHEINE TRANSFERASE"/>
    <property type="match status" value="1"/>
</dbReference>
<dbReference type="SUPFAM" id="SSF56214">
    <property type="entry name" value="4'-phosphopantetheinyl transferase"/>
    <property type="match status" value="2"/>
</dbReference>
<evidence type="ECO:0000256" key="1">
    <source>
        <dbReference type="ARBA" id="ARBA00010990"/>
    </source>
</evidence>
<dbReference type="InterPro" id="IPR008278">
    <property type="entry name" value="4-PPantetheinyl_Trfase_dom"/>
</dbReference>
<accession>A0ABW5WFG7</accession>
<reference evidence="6" key="1">
    <citation type="journal article" date="2019" name="Int. J. Syst. Evol. Microbiol.">
        <title>The Global Catalogue of Microorganisms (GCM) 10K type strain sequencing project: providing services to taxonomists for standard genome sequencing and annotation.</title>
        <authorList>
            <consortium name="The Broad Institute Genomics Platform"/>
            <consortium name="The Broad Institute Genome Sequencing Center for Infectious Disease"/>
            <person name="Wu L."/>
            <person name="Ma J."/>
        </authorList>
    </citation>
    <scope>NUCLEOTIDE SEQUENCE [LARGE SCALE GENOMIC DNA]</scope>
    <source>
        <strain evidence="6">IBRC-M 10906</strain>
    </source>
</reference>
<dbReference type="Proteomes" id="UP001597478">
    <property type="component" value="Unassembled WGS sequence"/>
</dbReference>